<dbReference type="InterPro" id="IPR013378">
    <property type="entry name" value="InlB-like_B-rpt"/>
</dbReference>
<evidence type="ECO:0000256" key="1">
    <source>
        <dbReference type="ARBA" id="ARBA00004196"/>
    </source>
</evidence>
<evidence type="ECO:0000256" key="5">
    <source>
        <dbReference type="ARBA" id="ARBA00022614"/>
    </source>
</evidence>
<evidence type="ECO:0000256" key="7">
    <source>
        <dbReference type="ARBA" id="ARBA00022737"/>
    </source>
</evidence>
<evidence type="ECO:0000256" key="6">
    <source>
        <dbReference type="ARBA" id="ARBA00022729"/>
    </source>
</evidence>
<evidence type="ECO:0000313" key="14">
    <source>
        <dbReference type="Proteomes" id="UP001252688"/>
    </source>
</evidence>
<feature type="compositionally biased region" description="Polar residues" evidence="8">
    <location>
        <begin position="686"/>
        <end position="695"/>
    </location>
</feature>
<dbReference type="NCBIfam" id="NF033932">
    <property type="entry name" value="LapB_rpt_80"/>
    <property type="match status" value="3"/>
</dbReference>
<dbReference type="NCBIfam" id="TIGR02543">
    <property type="entry name" value="List_Bact_rpt"/>
    <property type="match status" value="1"/>
</dbReference>
<keyword evidence="9" id="KW-0812">Transmembrane</keyword>
<accession>A0ABU2IR51</accession>
<evidence type="ECO:0000313" key="13">
    <source>
        <dbReference type="EMBL" id="MDT0115172.1"/>
    </source>
</evidence>
<dbReference type="SUPFAM" id="SSF52058">
    <property type="entry name" value="L domain-like"/>
    <property type="match status" value="1"/>
</dbReference>
<evidence type="ECO:0000256" key="10">
    <source>
        <dbReference type="SAM" id="SignalP"/>
    </source>
</evidence>
<dbReference type="InterPro" id="IPR014756">
    <property type="entry name" value="Ig_E-set"/>
</dbReference>
<dbReference type="InterPro" id="IPR013783">
    <property type="entry name" value="Ig-like_fold"/>
</dbReference>
<comment type="subcellular location">
    <subcellularLocation>
        <location evidence="1">Cell envelope</location>
    </subcellularLocation>
    <subcellularLocation>
        <location evidence="2">Secreted</location>
    </subcellularLocation>
</comment>
<evidence type="ECO:0000256" key="3">
    <source>
        <dbReference type="ARBA" id="ARBA00009432"/>
    </source>
</evidence>
<dbReference type="Pfam" id="PF18981">
    <property type="entry name" value="InlK_D3"/>
    <property type="match status" value="2"/>
</dbReference>
<dbReference type="InterPro" id="IPR032675">
    <property type="entry name" value="LRR_dom_sf"/>
</dbReference>
<dbReference type="Proteomes" id="UP001252688">
    <property type="component" value="Unassembled WGS sequence"/>
</dbReference>
<dbReference type="Pfam" id="PF08191">
    <property type="entry name" value="LRR_adjacent"/>
    <property type="match status" value="1"/>
</dbReference>
<comment type="caution">
    <text evidence="13">The sequence shown here is derived from an EMBL/GenBank/DDBJ whole genome shotgun (WGS) entry which is preliminary data.</text>
</comment>
<dbReference type="InterPro" id="IPR044056">
    <property type="entry name" value="InlI_Ig-like"/>
</dbReference>
<comment type="similarity">
    <text evidence="3">Belongs to the internalin family.</text>
</comment>
<dbReference type="PANTHER" id="PTHR46652:SF3">
    <property type="entry name" value="LEUCINE-RICH REPEAT-CONTAINING PROTEIN 9"/>
    <property type="match status" value="1"/>
</dbReference>
<dbReference type="PANTHER" id="PTHR46652">
    <property type="entry name" value="LEUCINE-RICH REPEAT AND IQ DOMAIN-CONTAINING PROTEIN 1-RELATED"/>
    <property type="match status" value="1"/>
</dbReference>
<dbReference type="Pfam" id="PF09479">
    <property type="entry name" value="Flg_new"/>
    <property type="match status" value="1"/>
</dbReference>
<evidence type="ECO:0000256" key="9">
    <source>
        <dbReference type="SAM" id="Phobius"/>
    </source>
</evidence>
<dbReference type="Gene3D" id="2.60.40.4270">
    <property type="entry name" value="Listeria-Bacteroides repeat domain"/>
    <property type="match status" value="1"/>
</dbReference>
<feature type="region of interest" description="Disordered" evidence="8">
    <location>
        <begin position="634"/>
        <end position="695"/>
    </location>
</feature>
<dbReference type="RefSeq" id="WP_311177718.1">
    <property type="nucleotide sequence ID" value="NZ_JASAYY010000004.1"/>
</dbReference>
<dbReference type="InterPro" id="IPR012569">
    <property type="entry name" value="Inl_IR"/>
</dbReference>
<protein>
    <submittedName>
        <fullName evidence="13">LapB repeat-containing protein</fullName>
    </submittedName>
</protein>
<evidence type="ECO:0000256" key="4">
    <source>
        <dbReference type="ARBA" id="ARBA00022525"/>
    </source>
</evidence>
<feature type="compositionally biased region" description="Acidic residues" evidence="8">
    <location>
        <begin position="634"/>
        <end position="654"/>
    </location>
</feature>
<keyword evidence="9" id="KW-0472">Membrane</keyword>
<dbReference type="Gene3D" id="2.60.40.10">
    <property type="entry name" value="Immunoglobulins"/>
    <property type="match status" value="2"/>
</dbReference>
<keyword evidence="5" id="KW-0433">Leucine-rich repeat</keyword>
<keyword evidence="6 10" id="KW-0732">Signal</keyword>
<dbReference type="SUPFAM" id="SSF81296">
    <property type="entry name" value="E set domains"/>
    <property type="match status" value="1"/>
</dbReference>
<reference evidence="13 14" key="1">
    <citation type="submission" date="2023-05" db="EMBL/GenBank/DDBJ databases">
        <title>A Combination of Whole Genome Sequencing and Metagenomics Reveals Diversity of Listeria spp. in Soil Collected from the Nantahala National Forest.</title>
        <authorList>
            <person name="Wang J."/>
            <person name="Schamp C.N."/>
            <person name="Hudson L.K."/>
            <person name="Chaggar H.K."/>
            <person name="Bryan D.W."/>
            <person name="Radosevich M."/>
            <person name="Denes T.G."/>
        </authorList>
    </citation>
    <scope>NUCLEOTIDE SEQUENCE [LARGE SCALE GENOMIC DNA]</scope>
    <source>
        <strain evidence="13 14">UTK S2-0002</strain>
    </source>
</reference>
<feature type="domain" description="Internalin I Ig-like" evidence="12">
    <location>
        <begin position="401"/>
        <end position="475"/>
    </location>
</feature>
<feature type="signal peptide" evidence="10">
    <location>
        <begin position="1"/>
        <end position="21"/>
    </location>
</feature>
<feature type="domain" description="Internalin Ig-like inter-repeat region" evidence="11">
    <location>
        <begin position="338"/>
        <end position="396"/>
    </location>
</feature>
<dbReference type="Gene3D" id="2.60.40.1220">
    <property type="match status" value="1"/>
</dbReference>
<dbReference type="Gene3D" id="3.80.10.10">
    <property type="entry name" value="Ribonuclease Inhibitor"/>
    <property type="match status" value="2"/>
</dbReference>
<evidence type="ECO:0000256" key="8">
    <source>
        <dbReference type="SAM" id="MobiDB-lite"/>
    </source>
</evidence>
<keyword evidence="4" id="KW-0964">Secreted</keyword>
<dbReference type="NCBIfam" id="TIGR01167">
    <property type="entry name" value="LPXTG_anchor"/>
    <property type="match status" value="1"/>
</dbReference>
<evidence type="ECO:0000256" key="2">
    <source>
        <dbReference type="ARBA" id="ARBA00004613"/>
    </source>
</evidence>
<dbReference type="EMBL" id="JASBAM010000004">
    <property type="protein sequence ID" value="MDT0115172.1"/>
    <property type="molecule type" value="Genomic_DNA"/>
</dbReference>
<name>A0ABU2IR51_9LIST</name>
<gene>
    <name evidence="13" type="ORF">QJV37_13620</name>
</gene>
<dbReference type="InterPro" id="IPR014755">
    <property type="entry name" value="Cu-Rt/internalin_Ig-like"/>
</dbReference>
<keyword evidence="7" id="KW-0677">Repeat</keyword>
<proteinExistence type="inferred from homology"/>
<organism evidence="13 14">
    <name type="scientific">Listeria cossartiae subsp. cayugensis</name>
    <dbReference type="NCBI Taxonomy" id="2713505"/>
    <lineage>
        <taxon>Bacteria</taxon>
        <taxon>Bacillati</taxon>
        <taxon>Bacillota</taxon>
        <taxon>Bacilli</taxon>
        <taxon>Bacillales</taxon>
        <taxon>Listeriaceae</taxon>
        <taxon>Listeria</taxon>
        <taxon>Listeria cossartiae</taxon>
    </lineage>
</organism>
<keyword evidence="9" id="KW-1133">Transmembrane helix</keyword>
<sequence length="723" mass="77315">MKRKVGFIIAAGMILFQSFNAYPLAALASENEEKPKEETPQKVGNLKATFPGGSLYRTLFPDEALARAVLKEVYGSEDNDPNLIVLQRDLDKVTSLTAVSKGITNLAGIEYLTNLTSLDLRSNQITNFTLKGEKVLPELTSINLTGNDLTKLDIQDQPKLTKVATDTQGSAELTEVVLKNLPALKQAGSFADGGLDIINFAATPTLTKVTLDNLPAMTDIIELNGCGITELSVKNLSEAKSVNLFGNKVTTLAGLENLPKLTNIYASKNELTELDSLKSFPNMTGISVNNNHISVLPENLTTKAPLLNVINATNQTVTLSEKVGATTLVFDNEIKNFGQASTPKNISNEGVYTNSQLKWNTAKLEGVTTVDFEFDDYIANAAIQGTFSGKVTAPVKIVDLPVITANAEMNYDKNASVTEAQFLASVSARATEGATITSDFNSVVDFTKAGAYEVTLNAKNAAGFEAEPVKVTVRVAKSPAPVITANTEISYMQFAEITAADFLTSVQATTNDNSVVTTNLDTVVKWNEVGDYTVTLNSVNGDGVAATPVTVTVHITKAPEPITAIVTFDIDDVQTTEAIVVEGLITEPATPTKEGYTFEGWFDAKTGGNKWNFATSKMPVGGVTLYAQFSEEVAEDPNDDDSNDDGTDVDDDTDVNVVPVVTENDGDPTDPTASNDCNGTEDDSNKTTGKQPATGDSQNMLFLLAGLLLVGVSFRIFKKSYSK</sequence>
<dbReference type="InterPro" id="IPR050836">
    <property type="entry name" value="SDS22/Internalin_LRR"/>
</dbReference>
<keyword evidence="14" id="KW-1185">Reference proteome</keyword>
<dbReference type="InterPro" id="IPR042229">
    <property type="entry name" value="Listeria/Bacterioides_rpt_sf"/>
</dbReference>
<evidence type="ECO:0000259" key="11">
    <source>
        <dbReference type="Pfam" id="PF08191"/>
    </source>
</evidence>
<feature type="domain" description="Internalin I Ig-like" evidence="12">
    <location>
        <begin position="481"/>
        <end position="555"/>
    </location>
</feature>
<feature type="chain" id="PRO_5045056429" evidence="10">
    <location>
        <begin position="22"/>
        <end position="723"/>
    </location>
</feature>
<feature type="transmembrane region" description="Helical" evidence="9">
    <location>
        <begin position="700"/>
        <end position="717"/>
    </location>
</feature>
<evidence type="ECO:0000259" key="12">
    <source>
        <dbReference type="Pfam" id="PF18981"/>
    </source>
</evidence>